<evidence type="ECO:0000313" key="1">
    <source>
        <dbReference type="EMBL" id="GGE28144.1"/>
    </source>
</evidence>
<dbReference type="AlphaFoldDB" id="A0A8H9G2P5"/>
<evidence type="ECO:0000313" key="2">
    <source>
        <dbReference type="Proteomes" id="UP000614460"/>
    </source>
</evidence>
<accession>A0A8H9G2P5</accession>
<keyword evidence="2" id="KW-1185">Reference proteome</keyword>
<sequence>MDRTTESINNIRVDKATSGDYQLTFNIVSKTEGLESISVTGLKNEEYIFSVVKNFLPSVNSSVNFANGNFDFTILQAVMNEIDEIETELDS</sequence>
<comment type="caution">
    <text evidence="1">The sequence shown here is derived from an EMBL/GenBank/DDBJ whole genome shotgun (WGS) entry which is preliminary data.</text>
</comment>
<name>A0A8H9G2P5_9SPHI</name>
<reference evidence="1" key="1">
    <citation type="journal article" date="2014" name="Int. J. Syst. Evol. Microbiol.">
        <title>Complete genome sequence of Corynebacterium casei LMG S-19264T (=DSM 44701T), isolated from a smear-ripened cheese.</title>
        <authorList>
            <consortium name="US DOE Joint Genome Institute (JGI-PGF)"/>
            <person name="Walter F."/>
            <person name="Albersmeier A."/>
            <person name="Kalinowski J."/>
            <person name="Ruckert C."/>
        </authorList>
    </citation>
    <scope>NUCLEOTIDE SEQUENCE</scope>
    <source>
        <strain evidence="1">CGMCC 1.15966</strain>
    </source>
</reference>
<dbReference type="EMBL" id="BMKM01000008">
    <property type="protein sequence ID" value="GGE28144.1"/>
    <property type="molecule type" value="Genomic_DNA"/>
</dbReference>
<organism evidence="1 2">
    <name type="scientific">Sphingobacterium cellulitidis</name>
    <dbReference type="NCBI Taxonomy" id="1768011"/>
    <lineage>
        <taxon>Bacteria</taxon>
        <taxon>Pseudomonadati</taxon>
        <taxon>Bacteroidota</taxon>
        <taxon>Sphingobacteriia</taxon>
        <taxon>Sphingobacteriales</taxon>
        <taxon>Sphingobacteriaceae</taxon>
        <taxon>Sphingobacterium</taxon>
    </lineage>
</organism>
<dbReference type="Proteomes" id="UP000614460">
    <property type="component" value="Unassembled WGS sequence"/>
</dbReference>
<proteinExistence type="predicted"/>
<dbReference type="RefSeq" id="WP_182498277.1">
    <property type="nucleotide sequence ID" value="NZ_BMKM01000008.1"/>
</dbReference>
<reference evidence="1" key="2">
    <citation type="submission" date="2020-09" db="EMBL/GenBank/DDBJ databases">
        <authorList>
            <person name="Sun Q."/>
            <person name="Zhou Y."/>
        </authorList>
    </citation>
    <scope>NUCLEOTIDE SEQUENCE</scope>
    <source>
        <strain evidence="1">CGMCC 1.15966</strain>
    </source>
</reference>
<gene>
    <name evidence="1" type="ORF">GCM10011516_27250</name>
</gene>
<protein>
    <submittedName>
        <fullName evidence="1">Uncharacterized protein</fullName>
    </submittedName>
</protein>